<dbReference type="Gene3D" id="2.40.50.100">
    <property type="match status" value="1"/>
</dbReference>
<keyword evidence="5" id="KW-1185">Reference proteome</keyword>
<dbReference type="Gene3D" id="1.10.287.470">
    <property type="entry name" value="Helix hairpin bin"/>
    <property type="match status" value="1"/>
</dbReference>
<comment type="similarity">
    <text evidence="1">Belongs to the membrane fusion protein (MFP) (TC 8.A.1) family.</text>
</comment>
<dbReference type="InterPro" id="IPR051909">
    <property type="entry name" value="MFP_Cation_Efflux"/>
</dbReference>
<dbReference type="RefSeq" id="WP_343850577.1">
    <property type="nucleotide sequence ID" value="NZ_BAAAFI010000007.1"/>
</dbReference>
<name>A0ABP3YDE3_9BACT</name>
<dbReference type="SUPFAM" id="SSF111369">
    <property type="entry name" value="HlyD-like secretion proteins"/>
    <property type="match status" value="1"/>
</dbReference>
<dbReference type="InterPro" id="IPR006143">
    <property type="entry name" value="RND_pump_MFP"/>
</dbReference>
<dbReference type="Gene3D" id="2.40.420.20">
    <property type="match status" value="1"/>
</dbReference>
<dbReference type="Gene3D" id="2.40.30.170">
    <property type="match status" value="1"/>
</dbReference>
<dbReference type="NCBIfam" id="TIGR01730">
    <property type="entry name" value="RND_mfp"/>
    <property type="match status" value="1"/>
</dbReference>
<accession>A0ABP3YDE3</accession>
<evidence type="ECO:0000256" key="2">
    <source>
        <dbReference type="ARBA" id="ARBA00022448"/>
    </source>
</evidence>
<dbReference type="EMBL" id="BAAAFI010000007">
    <property type="protein sequence ID" value="GAA0878819.1"/>
    <property type="molecule type" value="Genomic_DNA"/>
</dbReference>
<feature type="chain" id="PRO_5046533644" evidence="3">
    <location>
        <begin position="23"/>
        <end position="385"/>
    </location>
</feature>
<comment type="caution">
    <text evidence="4">The sequence shown here is derived from an EMBL/GenBank/DDBJ whole genome shotgun (WGS) entry which is preliminary data.</text>
</comment>
<evidence type="ECO:0000313" key="4">
    <source>
        <dbReference type="EMBL" id="GAA0878819.1"/>
    </source>
</evidence>
<evidence type="ECO:0000313" key="5">
    <source>
        <dbReference type="Proteomes" id="UP001500469"/>
    </source>
</evidence>
<organism evidence="4 5">
    <name type="scientific">Algoriphagus jejuensis</name>
    <dbReference type="NCBI Taxonomy" id="419934"/>
    <lineage>
        <taxon>Bacteria</taxon>
        <taxon>Pseudomonadati</taxon>
        <taxon>Bacteroidota</taxon>
        <taxon>Cytophagia</taxon>
        <taxon>Cytophagales</taxon>
        <taxon>Cyclobacteriaceae</taxon>
        <taxon>Algoriphagus</taxon>
    </lineage>
</organism>
<evidence type="ECO:0000256" key="3">
    <source>
        <dbReference type="SAM" id="SignalP"/>
    </source>
</evidence>
<dbReference type="PANTHER" id="PTHR30097">
    <property type="entry name" value="CATION EFFLUX SYSTEM PROTEIN CUSB"/>
    <property type="match status" value="1"/>
</dbReference>
<proteinExistence type="inferred from homology"/>
<sequence length="385" mass="42384">MNTAQSKSLVFGVFISFLAAFSGCGKGETSDPEGINVTEAPDGATEVFLTQDQFNTMEMAWGSPELGDFSKEISVQGTVEVPVEGRQEISTFFGGYVSELKLMEGQQVKKGEVLFYLENPEFIRLQQDFLETSSQLTYLKAEFERQKTLSSEQISAQKNYLKAEAEYLGTLAKSQSLKKQLGLIHIDTNQLTAETMRSKVPVFSPINGFVEDVHIVPGQFLPASGKAISLLSKDHLHLELALFEKDGLNVHSGQKVEVSMPDAPDKILLAEVHLVGQSINADRQINVHAHVLDEAEEEKLIPGTYVQARVQLDPQQSWALPEDALVEADGEYFILVQGERTAQGYKLKKIKVSPGARNRAMIAIEPVEGLDEKAVVLVKGGFNLL</sequence>
<feature type="signal peptide" evidence="3">
    <location>
        <begin position="1"/>
        <end position="22"/>
    </location>
</feature>
<dbReference type="PROSITE" id="PS51257">
    <property type="entry name" value="PROKAR_LIPOPROTEIN"/>
    <property type="match status" value="1"/>
</dbReference>
<protein>
    <submittedName>
        <fullName evidence="4">Efflux RND transporter periplasmic adaptor subunit</fullName>
    </submittedName>
</protein>
<evidence type="ECO:0000256" key="1">
    <source>
        <dbReference type="ARBA" id="ARBA00009477"/>
    </source>
</evidence>
<keyword evidence="3" id="KW-0732">Signal</keyword>
<dbReference type="PANTHER" id="PTHR30097:SF4">
    <property type="entry name" value="SLR6042 PROTEIN"/>
    <property type="match status" value="1"/>
</dbReference>
<gene>
    <name evidence="4" type="ORF">GCM10009119_17870</name>
</gene>
<keyword evidence="2" id="KW-0813">Transport</keyword>
<dbReference type="Proteomes" id="UP001500469">
    <property type="component" value="Unassembled WGS sequence"/>
</dbReference>
<reference evidence="5" key="1">
    <citation type="journal article" date="2019" name="Int. J. Syst. Evol. Microbiol.">
        <title>The Global Catalogue of Microorganisms (GCM) 10K type strain sequencing project: providing services to taxonomists for standard genome sequencing and annotation.</title>
        <authorList>
            <consortium name="The Broad Institute Genomics Platform"/>
            <consortium name="The Broad Institute Genome Sequencing Center for Infectious Disease"/>
            <person name="Wu L."/>
            <person name="Ma J."/>
        </authorList>
    </citation>
    <scope>NUCLEOTIDE SEQUENCE [LARGE SCALE GENOMIC DNA]</scope>
    <source>
        <strain evidence="5">JCM 16112</strain>
    </source>
</reference>